<feature type="transmembrane region" description="Helical" evidence="4">
    <location>
        <begin position="6"/>
        <end position="29"/>
    </location>
</feature>
<dbReference type="CDD" id="cd07989">
    <property type="entry name" value="LPLAT_AGPAT-like"/>
    <property type="match status" value="1"/>
</dbReference>
<dbReference type="SUPFAM" id="SSF69593">
    <property type="entry name" value="Glycerol-3-phosphate (1)-acyltransferase"/>
    <property type="match status" value="1"/>
</dbReference>
<dbReference type="PANTHER" id="PTHR10434">
    <property type="entry name" value="1-ACYL-SN-GLYCEROL-3-PHOSPHATE ACYLTRANSFERASE"/>
    <property type="match status" value="1"/>
</dbReference>
<dbReference type="GO" id="GO:0016746">
    <property type="term" value="F:acyltransferase activity"/>
    <property type="evidence" value="ECO:0007669"/>
    <property type="project" value="UniProtKB-KW"/>
</dbReference>
<feature type="domain" description="Phospholipid/glycerol acyltransferase" evidence="5">
    <location>
        <begin position="69"/>
        <end position="183"/>
    </location>
</feature>
<accession>A0ABY7TKT0</accession>
<name>A0ABY7TKT0_9SPHN</name>
<proteinExistence type="predicted"/>
<dbReference type="SMART" id="SM00563">
    <property type="entry name" value="PlsC"/>
    <property type="match status" value="1"/>
</dbReference>
<keyword evidence="4" id="KW-0812">Transmembrane</keyword>
<sequence>MVVVRSLVFALLFYAVTTVMSLIAAPMLLMPPRILRGWALAWTRLYRFGARTLLGIELRIEGTPPTGPAFVVAKHESMFETLVLTDMLDGPLMVLKRELTLIPIFGWALKRYGAIPVDREGSAKALRRMVAAAKAAQASGHAVMLFPEGTRVAHGEAPPLRSGFAALYRAIDLPLVPVALDSGRLWGKGLIKHPGTITFRFGDPIPPGLPRRAVEAQAHAAINVLNG</sequence>
<evidence type="ECO:0000256" key="1">
    <source>
        <dbReference type="ARBA" id="ARBA00005189"/>
    </source>
</evidence>
<keyword evidence="7" id="KW-1185">Reference proteome</keyword>
<dbReference type="Pfam" id="PF01553">
    <property type="entry name" value="Acyltransferase"/>
    <property type="match status" value="1"/>
</dbReference>
<comment type="pathway">
    <text evidence="1">Lipid metabolism.</text>
</comment>
<evidence type="ECO:0000313" key="7">
    <source>
        <dbReference type="Proteomes" id="UP001220395"/>
    </source>
</evidence>
<dbReference type="PANTHER" id="PTHR10434:SF40">
    <property type="entry name" value="1-ACYL-SN-GLYCEROL-3-PHOSPHATE ACYLTRANSFERASE"/>
    <property type="match status" value="1"/>
</dbReference>
<reference evidence="6 7" key="1">
    <citation type="submission" date="2023-02" db="EMBL/GenBank/DDBJ databases">
        <title>Genome sequence of Sphingomonas naphthae.</title>
        <authorList>
            <person name="Kim S."/>
            <person name="Heo J."/>
            <person name="Kwon S.-W."/>
        </authorList>
    </citation>
    <scope>NUCLEOTIDE SEQUENCE [LARGE SCALE GENOMIC DNA]</scope>
    <source>
        <strain evidence="6 7">KACC 18716</strain>
    </source>
</reference>
<evidence type="ECO:0000256" key="2">
    <source>
        <dbReference type="ARBA" id="ARBA00022679"/>
    </source>
</evidence>
<keyword evidence="2" id="KW-0808">Transferase</keyword>
<dbReference type="RefSeq" id="WP_273688412.1">
    <property type="nucleotide sequence ID" value="NZ_CP117411.1"/>
</dbReference>
<dbReference type="EMBL" id="CP117411">
    <property type="protein sequence ID" value="WCT73846.1"/>
    <property type="molecule type" value="Genomic_DNA"/>
</dbReference>
<keyword evidence="4" id="KW-0472">Membrane</keyword>
<dbReference type="InterPro" id="IPR002123">
    <property type="entry name" value="Plipid/glycerol_acylTrfase"/>
</dbReference>
<evidence type="ECO:0000313" key="6">
    <source>
        <dbReference type="EMBL" id="WCT73846.1"/>
    </source>
</evidence>
<keyword evidence="3 6" id="KW-0012">Acyltransferase</keyword>
<evidence type="ECO:0000256" key="4">
    <source>
        <dbReference type="SAM" id="Phobius"/>
    </source>
</evidence>
<evidence type="ECO:0000259" key="5">
    <source>
        <dbReference type="SMART" id="SM00563"/>
    </source>
</evidence>
<organism evidence="6 7">
    <name type="scientific">Sphingomonas naphthae</name>
    <dbReference type="NCBI Taxonomy" id="1813468"/>
    <lineage>
        <taxon>Bacteria</taxon>
        <taxon>Pseudomonadati</taxon>
        <taxon>Pseudomonadota</taxon>
        <taxon>Alphaproteobacteria</taxon>
        <taxon>Sphingomonadales</taxon>
        <taxon>Sphingomonadaceae</taxon>
        <taxon>Sphingomonas</taxon>
    </lineage>
</organism>
<keyword evidence="4" id="KW-1133">Transmembrane helix</keyword>
<gene>
    <name evidence="6" type="ORF">PQ455_01025</name>
</gene>
<dbReference type="Proteomes" id="UP001220395">
    <property type="component" value="Chromosome"/>
</dbReference>
<evidence type="ECO:0000256" key="3">
    <source>
        <dbReference type="ARBA" id="ARBA00023315"/>
    </source>
</evidence>
<protein>
    <submittedName>
        <fullName evidence="6">Lysophospholipid acyltransferase family protein</fullName>
    </submittedName>
</protein>